<organism evidence="1 2">
    <name type="scientific">Acanthoscelides obtectus</name>
    <name type="common">Bean weevil</name>
    <name type="synonym">Bruchus obtectus</name>
    <dbReference type="NCBI Taxonomy" id="200917"/>
    <lineage>
        <taxon>Eukaryota</taxon>
        <taxon>Metazoa</taxon>
        <taxon>Ecdysozoa</taxon>
        <taxon>Arthropoda</taxon>
        <taxon>Hexapoda</taxon>
        <taxon>Insecta</taxon>
        <taxon>Pterygota</taxon>
        <taxon>Neoptera</taxon>
        <taxon>Endopterygota</taxon>
        <taxon>Coleoptera</taxon>
        <taxon>Polyphaga</taxon>
        <taxon>Cucujiformia</taxon>
        <taxon>Chrysomeloidea</taxon>
        <taxon>Chrysomelidae</taxon>
        <taxon>Bruchinae</taxon>
        <taxon>Bruchini</taxon>
        <taxon>Acanthoscelides</taxon>
    </lineage>
</organism>
<protein>
    <submittedName>
        <fullName evidence="1">Uncharacterized protein</fullName>
    </submittedName>
</protein>
<sequence length="33" mass="3685">MILYPSPIVYTSNCANLLQSYAKQHLLSKICTA</sequence>
<gene>
    <name evidence="1" type="ORF">ACAOBT_LOCUS3625</name>
</gene>
<keyword evidence="2" id="KW-1185">Reference proteome</keyword>
<dbReference type="EMBL" id="CAKOFQ010006687">
    <property type="protein sequence ID" value="CAH1960263.1"/>
    <property type="molecule type" value="Genomic_DNA"/>
</dbReference>
<dbReference type="AlphaFoldDB" id="A0A9P0JSL4"/>
<accession>A0A9P0JSL4</accession>
<evidence type="ECO:0000313" key="1">
    <source>
        <dbReference type="EMBL" id="CAH1960263.1"/>
    </source>
</evidence>
<dbReference type="Proteomes" id="UP001152888">
    <property type="component" value="Unassembled WGS sequence"/>
</dbReference>
<name>A0A9P0JSL4_ACAOB</name>
<comment type="caution">
    <text evidence="1">The sequence shown here is derived from an EMBL/GenBank/DDBJ whole genome shotgun (WGS) entry which is preliminary data.</text>
</comment>
<proteinExistence type="predicted"/>
<reference evidence="1" key="1">
    <citation type="submission" date="2022-03" db="EMBL/GenBank/DDBJ databases">
        <authorList>
            <person name="Sayadi A."/>
        </authorList>
    </citation>
    <scope>NUCLEOTIDE SEQUENCE</scope>
</reference>
<evidence type="ECO:0000313" key="2">
    <source>
        <dbReference type="Proteomes" id="UP001152888"/>
    </source>
</evidence>